<comment type="caution">
    <text evidence="3">The sequence shown here is derived from an EMBL/GenBank/DDBJ whole genome shotgun (WGS) entry which is preliminary data.</text>
</comment>
<protein>
    <recommendedName>
        <fullName evidence="5">LapA family protein</fullName>
    </recommendedName>
</protein>
<sequence length="118" mass="12962">MILFLILLVILVAALVVYAAQNGNTENVSFLTFQLSSVPAWQPPVIAGGAMALLLLLYMLYANARHGFRRRSLTRKISEHEASLAELRSENESLRRDLHDAAGRLEGRGPVAPGDPRP</sequence>
<dbReference type="RefSeq" id="WP_338177827.1">
    <property type="nucleotide sequence ID" value="NZ_JAEKNQ010000025.1"/>
</dbReference>
<evidence type="ECO:0000256" key="2">
    <source>
        <dbReference type="SAM" id="Phobius"/>
    </source>
</evidence>
<gene>
    <name evidence="3" type="ORF">JF888_06510</name>
</gene>
<reference evidence="3 4" key="1">
    <citation type="submission" date="2020-10" db="EMBL/GenBank/DDBJ databases">
        <title>Ca. Dormibacterota MAGs.</title>
        <authorList>
            <person name="Montgomery K."/>
        </authorList>
    </citation>
    <scope>NUCLEOTIDE SEQUENCE [LARGE SCALE GENOMIC DNA]</scope>
    <source>
        <strain evidence="3">SC8811_S16_3</strain>
    </source>
</reference>
<proteinExistence type="predicted"/>
<evidence type="ECO:0000313" key="3">
    <source>
        <dbReference type="EMBL" id="MBJ7602830.1"/>
    </source>
</evidence>
<dbReference type="AlphaFoldDB" id="A0A934KDK7"/>
<feature type="compositionally biased region" description="Basic and acidic residues" evidence="1">
    <location>
        <begin position="98"/>
        <end position="107"/>
    </location>
</feature>
<name>A0A934KDK7_9BACT</name>
<dbReference type="Proteomes" id="UP000620075">
    <property type="component" value="Unassembled WGS sequence"/>
</dbReference>
<keyword evidence="2" id="KW-0812">Transmembrane</keyword>
<keyword evidence="2" id="KW-0472">Membrane</keyword>
<keyword evidence="2" id="KW-1133">Transmembrane helix</keyword>
<accession>A0A934KDK7</accession>
<evidence type="ECO:0000313" key="4">
    <source>
        <dbReference type="Proteomes" id="UP000620075"/>
    </source>
</evidence>
<evidence type="ECO:0008006" key="5">
    <source>
        <dbReference type="Google" id="ProtNLM"/>
    </source>
</evidence>
<evidence type="ECO:0000256" key="1">
    <source>
        <dbReference type="SAM" id="MobiDB-lite"/>
    </source>
</evidence>
<dbReference type="EMBL" id="JAEKNQ010000025">
    <property type="protein sequence ID" value="MBJ7602830.1"/>
    <property type="molecule type" value="Genomic_DNA"/>
</dbReference>
<feature type="transmembrane region" description="Helical" evidence="2">
    <location>
        <begin position="43"/>
        <end position="61"/>
    </location>
</feature>
<feature type="region of interest" description="Disordered" evidence="1">
    <location>
        <begin position="98"/>
        <end position="118"/>
    </location>
</feature>
<organism evidence="3 4">
    <name type="scientific">Candidatus Dormiibacter inghamiae</name>
    <dbReference type="NCBI Taxonomy" id="3127013"/>
    <lineage>
        <taxon>Bacteria</taxon>
        <taxon>Bacillati</taxon>
        <taxon>Candidatus Dormiibacterota</taxon>
        <taxon>Candidatus Dormibacteria</taxon>
        <taxon>Candidatus Dormibacterales</taxon>
        <taxon>Candidatus Dormibacteraceae</taxon>
        <taxon>Candidatus Dormiibacter</taxon>
    </lineage>
</organism>